<reference evidence="2" key="1">
    <citation type="submission" date="2021-02" db="EMBL/GenBank/DDBJ databases">
        <authorList>
            <person name="Dougan E. K."/>
            <person name="Rhodes N."/>
            <person name="Thang M."/>
            <person name="Chan C."/>
        </authorList>
    </citation>
    <scope>NUCLEOTIDE SEQUENCE</scope>
</reference>
<protein>
    <submittedName>
        <fullName evidence="2">Uncharacterized protein</fullName>
    </submittedName>
</protein>
<name>A0A813B1K9_9DINO</name>
<evidence type="ECO:0000256" key="1">
    <source>
        <dbReference type="SAM" id="MobiDB-lite"/>
    </source>
</evidence>
<evidence type="ECO:0000313" key="3">
    <source>
        <dbReference type="Proteomes" id="UP000601435"/>
    </source>
</evidence>
<feature type="compositionally biased region" description="Polar residues" evidence="1">
    <location>
        <begin position="24"/>
        <end position="36"/>
    </location>
</feature>
<sequence>FAMVYSTSAAPMIGVTSGMQASETCPLSASETTLPSASDPMAGGTDSTQARETPVAPADDPMTEATHDGMQASETTLPSASDPMAGGTDSTQARETPAVPRRQPLGSVNVSRWRIIFWPLLTLLKSSSFELCKLQDLQILFTGYPALEPRL</sequence>
<accession>A0A813B1K9</accession>
<feature type="region of interest" description="Disordered" evidence="1">
    <location>
        <begin position="24"/>
        <end position="103"/>
    </location>
</feature>
<comment type="caution">
    <text evidence="2">The sequence shown here is derived from an EMBL/GenBank/DDBJ whole genome shotgun (WGS) entry which is preliminary data.</text>
</comment>
<dbReference type="EMBL" id="CAJNJA010066338">
    <property type="protein sequence ID" value="CAE7888724.1"/>
    <property type="molecule type" value="Genomic_DNA"/>
</dbReference>
<gene>
    <name evidence="2" type="ORF">SNEC2469_LOCUS29457</name>
</gene>
<evidence type="ECO:0000313" key="2">
    <source>
        <dbReference type="EMBL" id="CAE7888724.1"/>
    </source>
</evidence>
<feature type="non-terminal residue" evidence="2">
    <location>
        <position position="1"/>
    </location>
</feature>
<keyword evidence="3" id="KW-1185">Reference proteome</keyword>
<dbReference type="Proteomes" id="UP000601435">
    <property type="component" value="Unassembled WGS sequence"/>
</dbReference>
<dbReference type="AlphaFoldDB" id="A0A813B1K9"/>
<proteinExistence type="predicted"/>
<organism evidence="2 3">
    <name type="scientific">Symbiodinium necroappetens</name>
    <dbReference type="NCBI Taxonomy" id="1628268"/>
    <lineage>
        <taxon>Eukaryota</taxon>
        <taxon>Sar</taxon>
        <taxon>Alveolata</taxon>
        <taxon>Dinophyceae</taxon>
        <taxon>Suessiales</taxon>
        <taxon>Symbiodiniaceae</taxon>
        <taxon>Symbiodinium</taxon>
    </lineage>
</organism>